<name>F6DCA9_THICA</name>
<dbReference type="KEGG" id="tcy:Thicy_0723"/>
<dbReference type="PANTHER" id="PTHR43883:SF1">
    <property type="entry name" value="GLUCONOKINASE"/>
    <property type="match status" value="1"/>
</dbReference>
<keyword evidence="2" id="KW-1185">Reference proteome</keyword>
<dbReference type="InterPro" id="IPR011009">
    <property type="entry name" value="Kinase-like_dom_sf"/>
</dbReference>
<dbReference type="eggNOG" id="COG2187">
    <property type="taxonomic scope" value="Bacteria"/>
</dbReference>
<organism evidence="1 2">
    <name type="scientific">Thiomicrospira cyclica (strain DSM 14477 / JCM 11371 / ALM1)</name>
    <name type="common">Thioalkalimicrobium cyclicum</name>
    <dbReference type="NCBI Taxonomy" id="717773"/>
    <lineage>
        <taxon>Bacteria</taxon>
        <taxon>Pseudomonadati</taxon>
        <taxon>Pseudomonadota</taxon>
        <taxon>Gammaproteobacteria</taxon>
        <taxon>Thiotrichales</taxon>
        <taxon>Piscirickettsiaceae</taxon>
        <taxon>Thiomicrospira</taxon>
    </lineage>
</organism>
<accession>F6DCA9</accession>
<gene>
    <name evidence="1" type="ordered locus">Thicy_0723</name>
</gene>
<dbReference type="RefSeq" id="WP_013835274.1">
    <property type="nucleotide sequence ID" value="NC_015581.1"/>
</dbReference>
<protein>
    <submittedName>
        <fullName evidence="1">Uncharacterized protein</fullName>
    </submittedName>
</protein>
<dbReference type="AlphaFoldDB" id="F6DCA9"/>
<dbReference type="PANTHER" id="PTHR43883">
    <property type="entry name" value="SLR0207 PROTEIN"/>
    <property type="match status" value="1"/>
</dbReference>
<dbReference type="Proteomes" id="UP000009232">
    <property type="component" value="Chromosome"/>
</dbReference>
<proteinExistence type="predicted"/>
<dbReference type="InterPro" id="IPR052732">
    <property type="entry name" value="Cell-binding_unc_protein"/>
</dbReference>
<dbReference type="SUPFAM" id="SSF56112">
    <property type="entry name" value="Protein kinase-like (PK-like)"/>
    <property type="match status" value="1"/>
</dbReference>
<dbReference type="OrthoDB" id="9810277at2"/>
<sequence>MTCSQTNIILWLSQPENYPDLVDQVQLVQTHISCVFLTGQYAYKLKKAVTFEFLDFSQLEQRAHFCQLEIELNRRSAPELYLERISVYCNRLTYELNIDPTCAQHQDWQVVDYLVKMRQFNPEQLLSREIKNHPFAFKRVTQLAQQIAHFHSQADRCYSPVFWGSAECVLQPMLANFPSLQALFTQLIAQQKLSQHTLTRLKLLAQHTCAQHTLIAPLLTQRQEQGFVRACHGDLHLDNITIYNNQVILFDGIEFNEQFRFIDVISDLAFLLTDLDANQCQLTSKQLLNQYLIATGDYAALSLLNFYQTYRAMVRAKITGLRFEQLDPNTREAKNTFAQVMGYLELAESYAFPAQQAPKLIVMQGISGSGKSFLANELAKLTGAIWINSDRERKRWFGIAATERMSGEQHKKLYSSEANEATYQSLYEACSASLQAGRDTIVDATFLAKASRQRFRDLATRFQADYAIVSLTPNPDLAQTRITERIAHQQDASDATIAVMQRQIAHFEAPDADEPAFIFDQSDPRSSQTWIDLVAWFSRD</sequence>
<dbReference type="Gene3D" id="3.40.50.300">
    <property type="entry name" value="P-loop containing nucleotide triphosphate hydrolases"/>
    <property type="match status" value="1"/>
</dbReference>
<dbReference type="EMBL" id="CP002776">
    <property type="protein sequence ID" value="AEG31495.1"/>
    <property type="molecule type" value="Genomic_DNA"/>
</dbReference>
<dbReference type="STRING" id="717773.Thicy_0723"/>
<dbReference type="InterPro" id="IPR027417">
    <property type="entry name" value="P-loop_NTPase"/>
</dbReference>
<dbReference type="SUPFAM" id="SSF52540">
    <property type="entry name" value="P-loop containing nucleoside triphosphate hydrolases"/>
    <property type="match status" value="1"/>
</dbReference>
<dbReference type="eggNOG" id="COG0645">
    <property type="taxonomic scope" value="Bacteria"/>
</dbReference>
<evidence type="ECO:0000313" key="1">
    <source>
        <dbReference type="EMBL" id="AEG31495.1"/>
    </source>
</evidence>
<dbReference type="Pfam" id="PF13671">
    <property type="entry name" value="AAA_33"/>
    <property type="match status" value="1"/>
</dbReference>
<reference evidence="1 2" key="1">
    <citation type="submission" date="2011-05" db="EMBL/GenBank/DDBJ databases">
        <title>Complete sequence of Thioalkalimicrobium cyclicum ALM1.</title>
        <authorList>
            <consortium name="US DOE Joint Genome Institute"/>
            <person name="Lucas S."/>
            <person name="Han J."/>
            <person name="Lapidus A."/>
            <person name="Cheng J.-F."/>
            <person name="Goodwin L."/>
            <person name="Pitluck S."/>
            <person name="Peters L."/>
            <person name="Mikhailova N."/>
            <person name="Davenport K."/>
            <person name="Han C."/>
            <person name="Tapia R."/>
            <person name="Land M."/>
            <person name="Hauser L."/>
            <person name="Kyrpides N."/>
            <person name="Ivanova N."/>
            <person name="Pagani I."/>
            <person name="Kappler U."/>
            <person name="Woyke T."/>
        </authorList>
    </citation>
    <scope>NUCLEOTIDE SEQUENCE [LARGE SCALE GENOMIC DNA]</scope>
    <source>
        <strain evidence="2">DSM 14477 / JCM 11371 / ALM1</strain>
    </source>
</reference>
<dbReference type="HOGENOM" id="CLU_026771_1_1_6"/>
<evidence type="ECO:0000313" key="2">
    <source>
        <dbReference type="Proteomes" id="UP000009232"/>
    </source>
</evidence>